<dbReference type="NCBIfam" id="TIGR01280">
    <property type="entry name" value="xseB"/>
    <property type="match status" value="1"/>
</dbReference>
<comment type="similarity">
    <text evidence="1 6">Belongs to the XseB family.</text>
</comment>
<dbReference type="GO" id="GO:0008855">
    <property type="term" value="F:exodeoxyribonuclease VII activity"/>
    <property type="evidence" value="ECO:0007669"/>
    <property type="project" value="UniProtKB-UniRule"/>
</dbReference>
<dbReference type="InterPro" id="IPR003761">
    <property type="entry name" value="Exonuc_VII_S"/>
</dbReference>
<feature type="coiled-coil region" evidence="7">
    <location>
        <begin position="7"/>
        <end position="65"/>
    </location>
</feature>
<evidence type="ECO:0000256" key="2">
    <source>
        <dbReference type="ARBA" id="ARBA00022490"/>
    </source>
</evidence>
<evidence type="ECO:0000256" key="7">
    <source>
        <dbReference type="SAM" id="Coils"/>
    </source>
</evidence>
<protein>
    <recommendedName>
        <fullName evidence="6">Exodeoxyribonuclease 7 small subunit</fullName>
        <ecNumber evidence="6">3.1.11.6</ecNumber>
    </recommendedName>
    <alternativeName>
        <fullName evidence="6">Exodeoxyribonuclease VII small subunit</fullName>
        <shortName evidence="6">Exonuclease VII small subunit</shortName>
    </alternativeName>
</protein>
<comment type="function">
    <text evidence="6">Bidirectionally degrades single-stranded DNA into large acid-insoluble oligonucleotides, which are then degraded further into small acid-soluble oligonucleotides.</text>
</comment>
<dbReference type="PANTHER" id="PTHR34137">
    <property type="entry name" value="EXODEOXYRIBONUCLEASE 7 SMALL SUBUNIT"/>
    <property type="match status" value="1"/>
</dbReference>
<reference evidence="9" key="1">
    <citation type="submission" date="2017-04" db="EMBL/GenBank/DDBJ databases">
        <authorList>
            <person name="Varghese N."/>
            <person name="Submissions S."/>
        </authorList>
    </citation>
    <scope>NUCLEOTIDE SEQUENCE [LARGE SCALE GENOMIC DNA]</scope>
    <source>
        <strain evidence="9">USBA 82</strain>
    </source>
</reference>
<evidence type="ECO:0000256" key="3">
    <source>
        <dbReference type="ARBA" id="ARBA00022722"/>
    </source>
</evidence>
<evidence type="ECO:0000313" key="8">
    <source>
        <dbReference type="EMBL" id="SMG08820.1"/>
    </source>
</evidence>
<dbReference type="GO" id="GO:0005829">
    <property type="term" value="C:cytosol"/>
    <property type="evidence" value="ECO:0007669"/>
    <property type="project" value="TreeGrafter"/>
</dbReference>
<keyword evidence="4 6" id="KW-0378">Hydrolase</keyword>
<dbReference type="PANTHER" id="PTHR34137:SF1">
    <property type="entry name" value="EXODEOXYRIBONUCLEASE 7 SMALL SUBUNIT"/>
    <property type="match status" value="1"/>
</dbReference>
<accession>A0A1X7I2Z1</accession>
<keyword evidence="7" id="KW-0175">Coiled coil</keyword>
<gene>
    <name evidence="6" type="primary">xseB</name>
    <name evidence="8" type="ORF">SAMN06275492_10159</name>
</gene>
<dbReference type="EC" id="3.1.11.6" evidence="6"/>
<evidence type="ECO:0000256" key="6">
    <source>
        <dbReference type="HAMAP-Rule" id="MF_00337"/>
    </source>
</evidence>
<dbReference type="HAMAP" id="MF_00337">
    <property type="entry name" value="Exonuc_7_S"/>
    <property type="match status" value="1"/>
</dbReference>
<dbReference type="AlphaFoldDB" id="A0A1X7I2Z1"/>
<evidence type="ECO:0000256" key="5">
    <source>
        <dbReference type="ARBA" id="ARBA00022839"/>
    </source>
</evidence>
<comment type="catalytic activity">
    <reaction evidence="6">
        <text>Exonucleolytic cleavage in either 5'- to 3'- or 3'- to 5'-direction to yield nucleoside 5'-phosphates.</text>
        <dbReference type="EC" id="3.1.11.6"/>
    </reaction>
</comment>
<keyword evidence="2 6" id="KW-0963">Cytoplasm</keyword>
<dbReference type="Proteomes" id="UP000193355">
    <property type="component" value="Unassembled WGS sequence"/>
</dbReference>
<dbReference type="RefSeq" id="WP_085543360.1">
    <property type="nucleotide sequence ID" value="NZ_FXBB01000001.1"/>
</dbReference>
<dbReference type="EMBL" id="FXBB01000001">
    <property type="protein sequence ID" value="SMG08820.1"/>
    <property type="molecule type" value="Genomic_DNA"/>
</dbReference>
<evidence type="ECO:0000256" key="1">
    <source>
        <dbReference type="ARBA" id="ARBA00009998"/>
    </source>
</evidence>
<dbReference type="STRING" id="561720.SAMN06275492_10159"/>
<dbReference type="Pfam" id="PF02609">
    <property type="entry name" value="Exonuc_VII_S"/>
    <property type="match status" value="1"/>
</dbReference>
<dbReference type="Gene3D" id="1.10.287.1040">
    <property type="entry name" value="Exonuclease VII, small subunit"/>
    <property type="match status" value="1"/>
</dbReference>
<sequence length="69" mass="7773">MGFSLKIAELENILRKLESDAIPLEESFSLFEEGKALIADCRKQLESFERKVTILTEKGEEALEQGNEG</sequence>
<keyword evidence="3 6" id="KW-0540">Nuclease</keyword>
<evidence type="ECO:0000256" key="4">
    <source>
        <dbReference type="ARBA" id="ARBA00022801"/>
    </source>
</evidence>
<evidence type="ECO:0000313" key="9">
    <source>
        <dbReference type="Proteomes" id="UP000193355"/>
    </source>
</evidence>
<keyword evidence="5 6" id="KW-0269">Exonuclease</keyword>
<dbReference type="GO" id="GO:0009318">
    <property type="term" value="C:exodeoxyribonuclease VII complex"/>
    <property type="evidence" value="ECO:0007669"/>
    <property type="project" value="UniProtKB-UniRule"/>
</dbReference>
<keyword evidence="9" id="KW-1185">Reference proteome</keyword>
<dbReference type="OrthoDB" id="5591562at2"/>
<dbReference type="GO" id="GO:0006308">
    <property type="term" value="P:DNA catabolic process"/>
    <property type="evidence" value="ECO:0007669"/>
    <property type="project" value="UniProtKB-UniRule"/>
</dbReference>
<dbReference type="PIRSF" id="PIRSF006488">
    <property type="entry name" value="Exonuc_VII_S"/>
    <property type="match status" value="1"/>
</dbReference>
<organism evidence="8 9">
    <name type="scientific">Dethiosulfovibrio salsuginis</name>
    <dbReference type="NCBI Taxonomy" id="561720"/>
    <lineage>
        <taxon>Bacteria</taxon>
        <taxon>Thermotogati</taxon>
        <taxon>Synergistota</taxon>
        <taxon>Synergistia</taxon>
        <taxon>Synergistales</taxon>
        <taxon>Dethiosulfovibrionaceae</taxon>
        <taxon>Dethiosulfovibrio</taxon>
    </lineage>
</organism>
<dbReference type="SUPFAM" id="SSF116842">
    <property type="entry name" value="XseB-like"/>
    <property type="match status" value="1"/>
</dbReference>
<comment type="subunit">
    <text evidence="6">Heterooligomer composed of large and small subunits.</text>
</comment>
<comment type="subcellular location">
    <subcellularLocation>
        <location evidence="6">Cytoplasm</location>
    </subcellularLocation>
</comment>
<proteinExistence type="inferred from homology"/>
<name>A0A1X7I2Z1_9BACT</name>
<dbReference type="InterPro" id="IPR037004">
    <property type="entry name" value="Exonuc_VII_ssu_sf"/>
</dbReference>